<dbReference type="Proteomes" id="UP001163321">
    <property type="component" value="Chromosome 1"/>
</dbReference>
<gene>
    <name evidence="1" type="ORF">PsorP6_002287</name>
</gene>
<proteinExistence type="predicted"/>
<dbReference type="EMBL" id="CM047580">
    <property type="protein sequence ID" value="KAI9921763.1"/>
    <property type="molecule type" value="Genomic_DNA"/>
</dbReference>
<sequence>MYKPIKSTSTMSDDESISEVTSSLTHESTEIQSAKLKEVENGGEIDWYLNFRRCAFATGF</sequence>
<organism evidence="1 2">
    <name type="scientific">Peronosclerospora sorghi</name>
    <dbReference type="NCBI Taxonomy" id="230839"/>
    <lineage>
        <taxon>Eukaryota</taxon>
        <taxon>Sar</taxon>
        <taxon>Stramenopiles</taxon>
        <taxon>Oomycota</taxon>
        <taxon>Peronosporomycetes</taxon>
        <taxon>Peronosporales</taxon>
        <taxon>Peronosporaceae</taxon>
        <taxon>Peronosclerospora</taxon>
    </lineage>
</organism>
<evidence type="ECO:0000313" key="2">
    <source>
        <dbReference type="Proteomes" id="UP001163321"/>
    </source>
</evidence>
<keyword evidence="2" id="KW-1185">Reference proteome</keyword>
<accession>A0ACC0WUI1</accession>
<protein>
    <submittedName>
        <fullName evidence="1">Uncharacterized protein</fullName>
    </submittedName>
</protein>
<evidence type="ECO:0000313" key="1">
    <source>
        <dbReference type="EMBL" id="KAI9921763.1"/>
    </source>
</evidence>
<reference evidence="1 2" key="1">
    <citation type="journal article" date="2022" name="bioRxiv">
        <title>The genome of the oomycete Peronosclerospora sorghi, a cosmopolitan pathogen of maize and sorghum, is inflated with dispersed pseudogenes.</title>
        <authorList>
            <person name="Fletcher K."/>
            <person name="Martin F."/>
            <person name="Isakeit T."/>
            <person name="Cavanaugh K."/>
            <person name="Magill C."/>
            <person name="Michelmore R."/>
        </authorList>
    </citation>
    <scope>NUCLEOTIDE SEQUENCE [LARGE SCALE GENOMIC DNA]</scope>
    <source>
        <strain evidence="1">P6</strain>
    </source>
</reference>
<comment type="caution">
    <text evidence="1">The sequence shown here is derived from an EMBL/GenBank/DDBJ whole genome shotgun (WGS) entry which is preliminary data.</text>
</comment>
<name>A0ACC0WUI1_9STRA</name>